<keyword evidence="1" id="KW-0732">Signal</keyword>
<dbReference type="SUPFAM" id="SSF51695">
    <property type="entry name" value="PLC-like phosphodiesterases"/>
    <property type="match status" value="1"/>
</dbReference>
<accession>A0A0C9SRR5</accession>
<gene>
    <name evidence="2" type="ORF">PLICRDRAFT_45819</name>
</gene>
<dbReference type="Gene3D" id="3.20.20.190">
    <property type="entry name" value="Phosphatidylinositol (PI) phosphodiesterase"/>
    <property type="match status" value="1"/>
</dbReference>
<evidence type="ECO:0000313" key="2">
    <source>
        <dbReference type="EMBL" id="KII84962.1"/>
    </source>
</evidence>
<keyword evidence="3" id="KW-1185">Reference proteome</keyword>
<dbReference type="GO" id="GO:0006629">
    <property type="term" value="P:lipid metabolic process"/>
    <property type="evidence" value="ECO:0007669"/>
    <property type="project" value="InterPro"/>
</dbReference>
<feature type="signal peptide" evidence="1">
    <location>
        <begin position="1"/>
        <end position="20"/>
    </location>
</feature>
<sequence length="304" mass="32708">MHFLSFITFALLSTFASASAIPRAATVCNGHAELCDRSYGNVTFVGAHDSFAFSEDPLALAADQRVDITSQLNLGVRLLQAQSHNHSGTINFCHTICLLFNGGTVSDYLKTVKAWLDTNPNEVLTLLFTNPDGASLKEQWDPAFKSAGIDALAYVPPSLPVAQKDWPTLGALLDSGKRVVVFMDTGADTTQVPYILPEFPNIWETPFTVTDKSFPCSVDRTAGPLANDAHMYMINHSLNKDVLGTGIDISDPWDAATTNGLTSIFAHANGCAQFADGRAPNFLLLDFVNIGEGFKAADTLNGFA</sequence>
<protein>
    <recommendedName>
        <fullName evidence="4">PLC-like phosphodiesterase</fullName>
    </recommendedName>
</protein>
<dbReference type="HOGENOM" id="CLU_037358_2_0_1"/>
<proteinExistence type="predicted"/>
<feature type="chain" id="PRO_5002203266" description="PLC-like phosphodiesterase" evidence="1">
    <location>
        <begin position="21"/>
        <end position="304"/>
    </location>
</feature>
<dbReference type="Proteomes" id="UP000053263">
    <property type="component" value="Unassembled WGS sequence"/>
</dbReference>
<dbReference type="OrthoDB" id="7984201at2759"/>
<evidence type="ECO:0000313" key="3">
    <source>
        <dbReference type="Proteomes" id="UP000053263"/>
    </source>
</evidence>
<name>A0A0C9SRR5_PLICR</name>
<evidence type="ECO:0008006" key="4">
    <source>
        <dbReference type="Google" id="ProtNLM"/>
    </source>
</evidence>
<reference evidence="2 3" key="1">
    <citation type="submission" date="2014-06" db="EMBL/GenBank/DDBJ databases">
        <title>Evolutionary Origins and Diversification of the Mycorrhizal Mutualists.</title>
        <authorList>
            <consortium name="DOE Joint Genome Institute"/>
            <consortium name="Mycorrhizal Genomics Consortium"/>
            <person name="Kohler A."/>
            <person name="Kuo A."/>
            <person name="Nagy L.G."/>
            <person name="Floudas D."/>
            <person name="Copeland A."/>
            <person name="Barry K.W."/>
            <person name="Cichocki N."/>
            <person name="Veneault-Fourrey C."/>
            <person name="LaButti K."/>
            <person name="Lindquist E.A."/>
            <person name="Lipzen A."/>
            <person name="Lundell T."/>
            <person name="Morin E."/>
            <person name="Murat C."/>
            <person name="Riley R."/>
            <person name="Ohm R."/>
            <person name="Sun H."/>
            <person name="Tunlid A."/>
            <person name="Henrissat B."/>
            <person name="Grigoriev I.V."/>
            <person name="Hibbett D.S."/>
            <person name="Martin F."/>
        </authorList>
    </citation>
    <scope>NUCLEOTIDE SEQUENCE [LARGE SCALE GENOMIC DNA]</scope>
    <source>
        <strain evidence="2 3">FD-325 SS-3</strain>
    </source>
</reference>
<dbReference type="GO" id="GO:0008081">
    <property type="term" value="F:phosphoric diester hydrolase activity"/>
    <property type="evidence" value="ECO:0007669"/>
    <property type="project" value="InterPro"/>
</dbReference>
<dbReference type="PANTHER" id="PTHR13593">
    <property type="match status" value="1"/>
</dbReference>
<dbReference type="PANTHER" id="PTHR13593:SF140">
    <property type="entry name" value="PLC-LIKE PHOSPHODIESTERASE"/>
    <property type="match status" value="1"/>
</dbReference>
<dbReference type="InterPro" id="IPR051057">
    <property type="entry name" value="PI-PLC_domain"/>
</dbReference>
<evidence type="ECO:0000256" key="1">
    <source>
        <dbReference type="SAM" id="SignalP"/>
    </source>
</evidence>
<dbReference type="Pfam" id="PF26146">
    <property type="entry name" value="PI-PLC_X"/>
    <property type="match status" value="1"/>
</dbReference>
<dbReference type="EMBL" id="KN832569">
    <property type="protein sequence ID" value="KII84962.1"/>
    <property type="molecule type" value="Genomic_DNA"/>
</dbReference>
<dbReference type="InterPro" id="IPR017946">
    <property type="entry name" value="PLC-like_Pdiesterase_TIM-brl"/>
</dbReference>
<dbReference type="AlphaFoldDB" id="A0A0C9SRR5"/>
<organism evidence="2 3">
    <name type="scientific">Plicaturopsis crispa FD-325 SS-3</name>
    <dbReference type="NCBI Taxonomy" id="944288"/>
    <lineage>
        <taxon>Eukaryota</taxon>
        <taxon>Fungi</taxon>
        <taxon>Dikarya</taxon>
        <taxon>Basidiomycota</taxon>
        <taxon>Agaricomycotina</taxon>
        <taxon>Agaricomycetes</taxon>
        <taxon>Agaricomycetidae</taxon>
        <taxon>Amylocorticiales</taxon>
        <taxon>Amylocorticiaceae</taxon>
        <taxon>Plicatura</taxon>
        <taxon>Plicaturopsis crispa</taxon>
    </lineage>
</organism>